<reference evidence="2 3" key="1">
    <citation type="submission" date="2015-09" db="EMBL/GenBank/DDBJ databases">
        <title>Draft genome of a European isolate of the apple canker pathogen Neonectria ditissima.</title>
        <authorList>
            <person name="Gomez-Cortecero A."/>
            <person name="Harrison R.J."/>
            <person name="Armitage A.D."/>
        </authorList>
    </citation>
    <scope>NUCLEOTIDE SEQUENCE [LARGE SCALE GENOMIC DNA]</scope>
    <source>
        <strain evidence="2 3">R09/05</strain>
    </source>
</reference>
<protein>
    <submittedName>
        <fullName evidence="2">Uncharacterized protein</fullName>
    </submittedName>
</protein>
<evidence type="ECO:0000313" key="2">
    <source>
        <dbReference type="EMBL" id="KPM40209.1"/>
    </source>
</evidence>
<evidence type="ECO:0000256" key="1">
    <source>
        <dbReference type="SAM" id="MobiDB-lite"/>
    </source>
</evidence>
<sequence>MPSQKNLQFRTSAFRLESVSPPCMLPYPVTDKLAPPPLAERDFDFWHGQRPKHQRRKTWVAKLVKGRGFSSRRKLRETLETDPDRIAWFCTTLPTGRNELFRTLFDWQKEIAADYDNHTDWPLWDYIGQGVDIMGGNKVGDAGDHFILGPTIPDTLPDRPLEHAEPQSSR</sequence>
<name>A0A0P7BCJ8_9HYPO</name>
<accession>A0A0P7BCJ8</accession>
<dbReference type="AlphaFoldDB" id="A0A0P7BCJ8"/>
<gene>
    <name evidence="2" type="ORF">AK830_g6332</name>
</gene>
<feature type="compositionally biased region" description="Basic and acidic residues" evidence="1">
    <location>
        <begin position="156"/>
        <end position="170"/>
    </location>
</feature>
<dbReference type="Proteomes" id="UP000050424">
    <property type="component" value="Unassembled WGS sequence"/>
</dbReference>
<proteinExistence type="predicted"/>
<dbReference type="EMBL" id="LKCW01000088">
    <property type="protein sequence ID" value="KPM40209.1"/>
    <property type="molecule type" value="Genomic_DNA"/>
</dbReference>
<feature type="region of interest" description="Disordered" evidence="1">
    <location>
        <begin position="151"/>
        <end position="170"/>
    </location>
</feature>
<evidence type="ECO:0000313" key="3">
    <source>
        <dbReference type="Proteomes" id="UP000050424"/>
    </source>
</evidence>
<organism evidence="2 3">
    <name type="scientific">Neonectria ditissima</name>
    <dbReference type="NCBI Taxonomy" id="78410"/>
    <lineage>
        <taxon>Eukaryota</taxon>
        <taxon>Fungi</taxon>
        <taxon>Dikarya</taxon>
        <taxon>Ascomycota</taxon>
        <taxon>Pezizomycotina</taxon>
        <taxon>Sordariomycetes</taxon>
        <taxon>Hypocreomycetidae</taxon>
        <taxon>Hypocreales</taxon>
        <taxon>Nectriaceae</taxon>
        <taxon>Neonectria</taxon>
    </lineage>
</organism>
<keyword evidence="3" id="KW-1185">Reference proteome</keyword>
<comment type="caution">
    <text evidence="2">The sequence shown here is derived from an EMBL/GenBank/DDBJ whole genome shotgun (WGS) entry which is preliminary data.</text>
</comment>